<keyword evidence="3" id="KW-1185">Reference proteome</keyword>
<dbReference type="AlphaFoldDB" id="A0A3N4RW25"/>
<dbReference type="SMART" id="SM01040">
    <property type="entry name" value="Bro-N"/>
    <property type="match status" value="1"/>
</dbReference>
<comment type="caution">
    <text evidence="2">The sequence shown here is derived from an EMBL/GenBank/DDBJ whole genome shotgun (WGS) entry which is preliminary data.</text>
</comment>
<dbReference type="InterPro" id="IPR003497">
    <property type="entry name" value="BRO_N_domain"/>
</dbReference>
<organism evidence="2 3">
    <name type="scientific">Kitasatospora cineracea</name>
    <dbReference type="NCBI Taxonomy" id="88074"/>
    <lineage>
        <taxon>Bacteria</taxon>
        <taxon>Bacillati</taxon>
        <taxon>Actinomycetota</taxon>
        <taxon>Actinomycetes</taxon>
        <taxon>Kitasatosporales</taxon>
        <taxon>Streptomycetaceae</taxon>
        <taxon>Kitasatospora</taxon>
    </lineage>
</organism>
<accession>A0A3N4RW25</accession>
<dbReference type="PROSITE" id="PS51750">
    <property type="entry name" value="BRO_N"/>
    <property type="match status" value="1"/>
</dbReference>
<feature type="domain" description="Bro-N" evidence="1">
    <location>
        <begin position="1"/>
        <end position="107"/>
    </location>
</feature>
<evidence type="ECO:0000313" key="3">
    <source>
        <dbReference type="Proteomes" id="UP000266906"/>
    </source>
</evidence>
<dbReference type="Pfam" id="PF02498">
    <property type="entry name" value="Bro-N"/>
    <property type="match status" value="1"/>
</dbReference>
<protein>
    <submittedName>
        <fullName evidence="2">Phage antirepressor protein KilAC domain-containing protein</fullName>
    </submittedName>
</protein>
<reference evidence="2 3" key="1">
    <citation type="submission" date="2018-11" db="EMBL/GenBank/DDBJ databases">
        <title>Sequencing the genomes of 1000 actinobacteria strains.</title>
        <authorList>
            <person name="Klenk H.-P."/>
        </authorList>
    </citation>
    <scope>NUCLEOTIDE SEQUENCE [LARGE SCALE GENOMIC DNA]</scope>
    <source>
        <strain evidence="2 3">DSM 44781</strain>
    </source>
</reference>
<dbReference type="PANTHER" id="PTHR36180">
    <property type="entry name" value="DNA-BINDING PROTEIN-RELATED-RELATED"/>
    <property type="match status" value="1"/>
</dbReference>
<dbReference type="EMBL" id="RKQG01000001">
    <property type="protein sequence ID" value="RPE34975.1"/>
    <property type="molecule type" value="Genomic_DNA"/>
</dbReference>
<evidence type="ECO:0000313" key="2">
    <source>
        <dbReference type="EMBL" id="RPE34975.1"/>
    </source>
</evidence>
<dbReference type="PANTHER" id="PTHR36180:SF2">
    <property type="entry name" value="BRO FAMILY PROTEIN"/>
    <property type="match status" value="1"/>
</dbReference>
<dbReference type="RefSeq" id="WP_123818625.1">
    <property type="nucleotide sequence ID" value="NZ_RKQG01000001.1"/>
</dbReference>
<dbReference type="Pfam" id="PF03374">
    <property type="entry name" value="ANT"/>
    <property type="match status" value="1"/>
</dbReference>
<name>A0A3N4RW25_9ACTN</name>
<sequence length="265" mass="29092">MSSIIPYTFPETESPVRVVAIDGEPWFVAADVTAVLGYSNGRMAVANLPERMKSSVTIADGTPGNPNRSVISESGVYRLVMRSTMPEAERFQDWIAEDVIPSIRRTGSYSVAPVAPSLPDLTTPQGVLALAQQFARTAEQLVEADAKLRELEPKALAHDTLMAAQDGDVLIREAAKSLGWQEKQLRGFLLDEHLIYRRQATCGVTQYDFYAANAAHFNAVLRTVEHTWGSRAHYTLHVTPQGMGLIQKRIAKRQAEMRDAIGGAA</sequence>
<proteinExistence type="predicted"/>
<dbReference type="InterPro" id="IPR005039">
    <property type="entry name" value="Ant_C"/>
</dbReference>
<gene>
    <name evidence="2" type="ORF">EDD38_3319</name>
</gene>
<dbReference type="Proteomes" id="UP000266906">
    <property type="component" value="Unassembled WGS sequence"/>
</dbReference>
<dbReference type="GO" id="GO:0003677">
    <property type="term" value="F:DNA binding"/>
    <property type="evidence" value="ECO:0007669"/>
    <property type="project" value="InterPro"/>
</dbReference>
<evidence type="ECO:0000259" key="1">
    <source>
        <dbReference type="PROSITE" id="PS51750"/>
    </source>
</evidence>